<dbReference type="InterPro" id="IPR007807">
    <property type="entry name" value="TcmA/NAT10_helicase"/>
</dbReference>
<evidence type="ECO:0000313" key="19">
    <source>
        <dbReference type="Proteomes" id="UP001152646"/>
    </source>
</evidence>
<evidence type="ECO:0000256" key="5">
    <source>
        <dbReference type="ARBA" id="ARBA00022741"/>
    </source>
</evidence>
<dbReference type="EMBL" id="CAJVPA010000261">
    <property type="protein sequence ID" value="CAG8427138.1"/>
    <property type="molecule type" value="Genomic_DNA"/>
</dbReference>
<name>A0A9W4P018_9EURO</name>
<evidence type="ECO:0000256" key="1">
    <source>
        <dbReference type="ARBA" id="ARBA00004604"/>
    </source>
</evidence>
<proteinExistence type="inferred from homology"/>
<feature type="binding site" evidence="11">
    <location>
        <begin position="697"/>
        <end position="699"/>
    </location>
    <ligand>
        <name>acetyl-CoA</name>
        <dbReference type="ChEBI" id="CHEBI:57288"/>
    </ligand>
</feature>
<accession>A0A9W4P018</accession>
<dbReference type="GO" id="GO:0005730">
    <property type="term" value="C:nucleolus"/>
    <property type="evidence" value="ECO:0007669"/>
    <property type="project" value="UniProtKB-SubCell"/>
</dbReference>
<protein>
    <recommendedName>
        <fullName evidence="10 11">RNA cytidine acetyltransferase</fullName>
        <ecNumber evidence="11">2.3.1.-</ecNumber>
    </recommendedName>
    <alternativeName>
        <fullName evidence="11">18S rRNA cytosine acetyltransferase</fullName>
    </alternativeName>
</protein>
<evidence type="ECO:0000259" key="16">
    <source>
        <dbReference type="Pfam" id="PF13718"/>
    </source>
</evidence>
<dbReference type="AlphaFoldDB" id="A0A9W4P018"/>
<evidence type="ECO:0000256" key="11">
    <source>
        <dbReference type="HAMAP-Rule" id="MF_03211"/>
    </source>
</evidence>
<keyword evidence="3 11" id="KW-0808">Transferase</keyword>
<dbReference type="InterPro" id="IPR032672">
    <property type="entry name" value="TmcA/NAT10/Kre33"/>
</dbReference>
<dbReference type="HAMAP" id="MF_03211">
    <property type="entry name" value="RNA_acetyltr_Nat10"/>
    <property type="match status" value="1"/>
</dbReference>
<dbReference type="Pfam" id="PF13725">
    <property type="entry name" value="tRNA_bind_2"/>
    <property type="match status" value="1"/>
</dbReference>
<keyword evidence="7 11" id="KW-0539">Nucleus</keyword>
<feature type="domain" description="TcmA/NAT10 helicase" evidence="14">
    <location>
        <begin position="341"/>
        <end position="554"/>
    </location>
</feature>
<comment type="catalytic activity">
    <reaction evidence="11">
        <text>a cytidine in tRNA + acetyl-CoA + ATP + H2O = an N(4)-acetylcytidine in tRNA + ADP + phosphate + CoA + H(+)</text>
        <dbReference type="Rhea" id="RHEA:53876"/>
        <dbReference type="Rhea" id="RHEA-COMP:13670"/>
        <dbReference type="Rhea" id="RHEA-COMP:13671"/>
        <dbReference type="ChEBI" id="CHEBI:15377"/>
        <dbReference type="ChEBI" id="CHEBI:15378"/>
        <dbReference type="ChEBI" id="CHEBI:30616"/>
        <dbReference type="ChEBI" id="CHEBI:43474"/>
        <dbReference type="ChEBI" id="CHEBI:57287"/>
        <dbReference type="ChEBI" id="CHEBI:57288"/>
        <dbReference type="ChEBI" id="CHEBI:74900"/>
        <dbReference type="ChEBI" id="CHEBI:82748"/>
        <dbReference type="ChEBI" id="CHEBI:456216"/>
    </reaction>
</comment>
<dbReference type="Gene3D" id="3.40.50.11040">
    <property type="match status" value="1"/>
</dbReference>
<feature type="domain" description="Possible tRNA binding" evidence="17">
    <location>
        <begin position="834"/>
        <end position="1049"/>
    </location>
</feature>
<dbReference type="InterPro" id="IPR033688">
    <property type="entry name" value="NAT10"/>
</dbReference>
<feature type="compositionally biased region" description="Basic and acidic residues" evidence="13">
    <location>
        <begin position="1028"/>
        <end position="1040"/>
    </location>
</feature>
<evidence type="ECO:0000256" key="2">
    <source>
        <dbReference type="ARBA" id="ARBA00022552"/>
    </source>
</evidence>
<keyword evidence="4 11" id="KW-0819">tRNA processing</keyword>
<evidence type="ECO:0000256" key="7">
    <source>
        <dbReference type="ARBA" id="ARBA00023242"/>
    </source>
</evidence>
<gene>
    <name evidence="11" type="primary">NAT10</name>
    <name evidence="18" type="ORF">PSALAMII_LOCUS10890</name>
</gene>
<keyword evidence="2 11" id="KW-0698">rRNA processing</keyword>
<evidence type="ECO:0000256" key="8">
    <source>
        <dbReference type="ARBA" id="ARBA00023315"/>
    </source>
</evidence>
<dbReference type="Pfam" id="PF05127">
    <property type="entry name" value="NAT10_TcmA_helicase"/>
    <property type="match status" value="1"/>
</dbReference>
<comment type="caution">
    <text evidence="18">The sequence shown here is derived from an EMBL/GenBank/DDBJ whole genome shotgun (WGS) entry which is preliminary data.</text>
</comment>
<feature type="region of interest" description="Disordered" evidence="13">
    <location>
        <begin position="493"/>
        <end position="520"/>
    </location>
</feature>
<dbReference type="InterPro" id="IPR013562">
    <property type="entry name" value="TmcA/NAT10_N"/>
</dbReference>
<evidence type="ECO:0000259" key="15">
    <source>
        <dbReference type="Pfam" id="PF08351"/>
    </source>
</evidence>
<dbReference type="InterPro" id="IPR027992">
    <property type="entry name" value="tRNA_bind_dom"/>
</dbReference>
<feature type="compositionally biased region" description="Basic and acidic residues" evidence="13">
    <location>
        <begin position="1064"/>
        <end position="1093"/>
    </location>
</feature>
<comment type="subcellular location">
    <subcellularLocation>
        <location evidence="1 11">Nucleus</location>
        <location evidence="1 11">Nucleolus</location>
    </subcellularLocation>
</comment>
<evidence type="ECO:0000256" key="6">
    <source>
        <dbReference type="ARBA" id="ARBA00022840"/>
    </source>
</evidence>
<sequence length="1093" mass="122483">MELLYVSSSEHRPNGQNQPKAVDTLEAECSGSIIFFLTAIFGRKQESVLPINTRPHFAMPRKAIDSRIPALIRNGVQEKKRSFFVVVGDHAKDVIVHLHYIMSSVDVKQNKSVLWAYKKDLLNFSSHRKKREAKIKKEVKRGIREPNQEDPFELFITLNQIRYVYYKETEKILGNTYGMCVLQDFEAMTPNLLARTVETVEGGGMVILLLKSMTSLKQLYTMSMDIHSRYRTEAHDDVVARFNERFILSLGSCDSCLVVDDELNVLPISGGKTVKPLPAPESTDDALTGPKKELKEIKESLADAQPVGPLLNLARTTDQAKALLTFVDAIAEKTLKSTVALTAGRGRGKSAALGVAIAAAIAHGYSNIFITSPSPENLKTLFEFIFKGFDALGYLDHVDYTILQSTNPDFNKAVVRVNIHRNHRQTIQYIQPQDAHVLGQAELLVIDEAAAIPLPLVRKLMGPYLVFMSSTINGYEGTGRSLSLKLIQQLREQSRSGVKTDDTDVADRSTGKSAKSTDKNLTGRSLREITLAEPIRYAPGDSVEKWLNKVLCLDATLPKSRMNTQGCPHPSQCQLLQVNRDTLFSFHPVSEKFLQQMMALYVASHYKNTPNDLQLMSDAPAHQLYVLVPPIDEEATKLPEPLCVIQVALEGRISRQSVLNSLSRGQRAGGDLIPWLVSQQFQDENFASLSGARVVRIATNPEYMGMGYGSRAMELLVDFFEGKFTNLEENSAATEEEMVRVTDEELASSSLLDDNVQVRDIRSMPPLFGKLTERRPDALDYIGVSYGLTPSLHKFWKRGSFHPVYLRQTPNELTGEHSCVMVRTLTSAETDDAWLSAYARDFHKRFLSLLSYQFGQFPSVLSLSICESANAGSKKDPKFKARLLKKGDLDDQFSPFDLKRLDSYANNLLDYHVILDMVPVLAQFYFSNRLEGKISLSGVQQSILLAIGLQHKSLDDLEKELNLPPSQLLAMFLKIIRKISTHFRALVEKSIEDTLPAKKQALVTSAAHDDEPEAKLQPLSVSLEDELREGSKKIDDEMRAKQRAMAESNPDAQDSSKPSKRKKVETARDIYDKEIDSKRQKIIKKGTEGRKKR</sequence>
<dbReference type="GO" id="GO:0030686">
    <property type="term" value="C:90S preribosome"/>
    <property type="evidence" value="ECO:0007669"/>
    <property type="project" value="TreeGrafter"/>
</dbReference>
<comment type="subunit">
    <text evidence="11">Interacts with TAN1.</text>
</comment>
<evidence type="ECO:0000256" key="9">
    <source>
        <dbReference type="ARBA" id="ARBA00052133"/>
    </source>
</evidence>
<dbReference type="GO" id="GO:1990883">
    <property type="term" value="F:18S rRNA cytidine N-acetyltransferase activity"/>
    <property type="evidence" value="ECO:0007669"/>
    <property type="project" value="TreeGrafter"/>
</dbReference>
<evidence type="ECO:0000256" key="10">
    <source>
        <dbReference type="ARBA" id="ARBA00068357"/>
    </source>
</evidence>
<feature type="binding site" evidence="11">
    <location>
        <position position="798"/>
    </location>
    <ligand>
        <name>acetyl-CoA</name>
        <dbReference type="ChEBI" id="CHEBI:57288"/>
    </ligand>
</feature>
<dbReference type="EC" id="2.3.1.-" evidence="11"/>
<comment type="similarity">
    <text evidence="11">Belongs to the RNA cytidine acetyltransferase family. NAT10 subfamily.</text>
</comment>
<feature type="binding site" evidence="11">
    <location>
        <position position="536"/>
    </location>
    <ligand>
        <name>ATP</name>
        <dbReference type="ChEBI" id="CHEBI:30616"/>
    </ligand>
</feature>
<dbReference type="Proteomes" id="UP001152646">
    <property type="component" value="Unassembled WGS sequence"/>
</dbReference>
<dbReference type="FunFam" id="3.40.50.300:FF:002218">
    <property type="entry name" value="tRNA(Met) cytidine acetyltransferase TmcA"/>
    <property type="match status" value="1"/>
</dbReference>
<keyword evidence="12" id="KW-0175">Coiled coil</keyword>
<dbReference type="PANTHER" id="PTHR10925:SF5">
    <property type="entry name" value="RNA CYTIDINE ACETYLTRANSFERASE"/>
    <property type="match status" value="1"/>
</dbReference>
<dbReference type="Gene3D" id="3.40.630.30">
    <property type="match status" value="1"/>
</dbReference>
<evidence type="ECO:0000259" key="17">
    <source>
        <dbReference type="Pfam" id="PF13725"/>
    </source>
</evidence>
<evidence type="ECO:0000256" key="3">
    <source>
        <dbReference type="ARBA" id="ARBA00022679"/>
    </source>
</evidence>
<comment type="catalytic activity">
    <reaction evidence="9 11">
        <text>a cytidine in 18S rRNA + acetyl-CoA + ATP + H2O = an N(4)-acetylcytidine in 18S rRNA + ADP + phosphate + CoA + H(+)</text>
        <dbReference type="Rhea" id="RHEA:51424"/>
        <dbReference type="Rhea" id="RHEA-COMP:13575"/>
        <dbReference type="Rhea" id="RHEA-COMP:13576"/>
        <dbReference type="ChEBI" id="CHEBI:15377"/>
        <dbReference type="ChEBI" id="CHEBI:15378"/>
        <dbReference type="ChEBI" id="CHEBI:30616"/>
        <dbReference type="ChEBI" id="CHEBI:43474"/>
        <dbReference type="ChEBI" id="CHEBI:57287"/>
        <dbReference type="ChEBI" id="CHEBI:57288"/>
        <dbReference type="ChEBI" id="CHEBI:74900"/>
        <dbReference type="ChEBI" id="CHEBI:82748"/>
        <dbReference type="ChEBI" id="CHEBI:456216"/>
    </reaction>
</comment>
<evidence type="ECO:0000256" key="13">
    <source>
        <dbReference type="SAM" id="MobiDB-lite"/>
    </source>
</evidence>
<dbReference type="Pfam" id="PF13718">
    <property type="entry name" value="GNAT_acetyltr_2"/>
    <property type="match status" value="1"/>
</dbReference>
<organism evidence="18 19">
    <name type="scientific">Penicillium salamii</name>
    <dbReference type="NCBI Taxonomy" id="1612424"/>
    <lineage>
        <taxon>Eukaryota</taxon>
        <taxon>Fungi</taxon>
        <taxon>Dikarya</taxon>
        <taxon>Ascomycota</taxon>
        <taxon>Pezizomycotina</taxon>
        <taxon>Eurotiomycetes</taxon>
        <taxon>Eurotiomycetidae</taxon>
        <taxon>Eurotiales</taxon>
        <taxon>Aspergillaceae</taxon>
        <taxon>Penicillium</taxon>
    </lineage>
</organism>
<dbReference type="OrthoDB" id="10067491at2759"/>
<dbReference type="GO" id="GO:0000049">
    <property type="term" value="F:tRNA binding"/>
    <property type="evidence" value="ECO:0007669"/>
    <property type="project" value="TreeGrafter"/>
</dbReference>
<feature type="compositionally biased region" description="Basic and acidic residues" evidence="13">
    <location>
        <begin position="493"/>
        <end position="518"/>
    </location>
</feature>
<feature type="region of interest" description="Disordered" evidence="13">
    <location>
        <begin position="1003"/>
        <end position="1093"/>
    </location>
</feature>
<comment type="function">
    <text evidence="11">RNA cytidine acetyltransferase with specificity toward both 18S rRNA and tRNAs. Catalyzes the formation of N(4)-acetylcytidine (ac4C) in 18S rRNA. Required for early nucleolar cleavages of precursor rRNA at sites A0, A1 and A2 during 18S rRNA synthesis. Catalyzes the formation of ac4C in serine and leucine tRNAs. Requires the tRNA-binding adapter protein TAN1 for full tRNA acetyltransferase activity but not for 18S rRNA acetylation.</text>
</comment>
<keyword evidence="8 11" id="KW-0012">Acyltransferase</keyword>
<dbReference type="InterPro" id="IPR027417">
    <property type="entry name" value="P-loop_NTPase"/>
</dbReference>
<dbReference type="Pfam" id="PF08351">
    <property type="entry name" value="TmcA_N"/>
    <property type="match status" value="1"/>
</dbReference>
<feature type="binding site" evidence="11">
    <location>
        <begin position="704"/>
        <end position="710"/>
    </location>
    <ligand>
        <name>acetyl-CoA</name>
        <dbReference type="ChEBI" id="CHEBI:57288"/>
    </ligand>
</feature>
<feature type="domain" description="TmcA/NAT10 N-terminal" evidence="15">
    <location>
        <begin position="67"/>
        <end position="260"/>
    </location>
</feature>
<evidence type="ECO:0000313" key="18">
    <source>
        <dbReference type="EMBL" id="CAG8427138.1"/>
    </source>
</evidence>
<dbReference type="GO" id="GO:0051391">
    <property type="term" value="P:tRNA acetylation"/>
    <property type="evidence" value="ECO:0007669"/>
    <property type="project" value="UniProtKB-UniRule"/>
</dbReference>
<dbReference type="InterPro" id="IPR000182">
    <property type="entry name" value="GNAT_dom"/>
</dbReference>
<keyword evidence="6 11" id="KW-0067">ATP-binding</keyword>
<evidence type="ECO:0000256" key="12">
    <source>
        <dbReference type="SAM" id="Coils"/>
    </source>
</evidence>
<feature type="binding site" evidence="11">
    <location>
        <begin position="346"/>
        <end position="355"/>
    </location>
    <ligand>
        <name>ATP</name>
        <dbReference type="ChEBI" id="CHEBI:30616"/>
    </ligand>
</feature>
<dbReference type="FunFam" id="3.40.50.11040:FF:000002">
    <property type="entry name" value="RNA cytidine acetyltransferase"/>
    <property type="match status" value="1"/>
</dbReference>
<dbReference type="Gene3D" id="3.40.50.300">
    <property type="entry name" value="P-loop containing nucleotide triphosphate hydrolases"/>
    <property type="match status" value="1"/>
</dbReference>
<dbReference type="GO" id="GO:1904812">
    <property type="term" value="P:rRNA acetylation involved in maturation of SSU-rRNA"/>
    <property type="evidence" value="ECO:0007669"/>
    <property type="project" value="InterPro"/>
</dbReference>
<dbReference type="PANTHER" id="PTHR10925">
    <property type="entry name" value="N-ACETYLTRANSFERASE 10"/>
    <property type="match status" value="1"/>
</dbReference>
<evidence type="ECO:0000259" key="14">
    <source>
        <dbReference type="Pfam" id="PF05127"/>
    </source>
</evidence>
<evidence type="ECO:0000256" key="4">
    <source>
        <dbReference type="ARBA" id="ARBA00022694"/>
    </source>
</evidence>
<feature type="domain" description="N-acetyltransferase" evidence="16">
    <location>
        <begin position="596"/>
        <end position="825"/>
    </location>
</feature>
<keyword evidence="5 11" id="KW-0547">Nucleotide-binding</keyword>
<dbReference type="GO" id="GO:0005524">
    <property type="term" value="F:ATP binding"/>
    <property type="evidence" value="ECO:0007669"/>
    <property type="project" value="UniProtKB-UniRule"/>
</dbReference>
<reference evidence="18" key="1">
    <citation type="submission" date="2021-07" db="EMBL/GenBank/DDBJ databases">
        <authorList>
            <person name="Branca A.L. A."/>
        </authorList>
    </citation>
    <scope>NUCLEOTIDE SEQUENCE</scope>
</reference>
<feature type="coiled-coil region" evidence="12">
    <location>
        <begin position="717"/>
        <end position="744"/>
    </location>
</feature>